<dbReference type="GO" id="GO:0006529">
    <property type="term" value="P:asparagine biosynthetic process"/>
    <property type="evidence" value="ECO:0007669"/>
    <property type="project" value="InterPro"/>
</dbReference>
<gene>
    <name evidence="2" type="ORF">BCF44_11464</name>
</gene>
<dbReference type="GO" id="GO:0004066">
    <property type="term" value="F:asparagine synthase (glutamine-hydrolyzing) activity"/>
    <property type="evidence" value="ECO:0007669"/>
    <property type="project" value="InterPro"/>
</dbReference>
<evidence type="ECO:0000259" key="1">
    <source>
        <dbReference type="Pfam" id="PF00733"/>
    </source>
</evidence>
<dbReference type="Pfam" id="PF00733">
    <property type="entry name" value="Asn_synthase"/>
    <property type="match status" value="1"/>
</dbReference>
<organism evidence="2 3">
    <name type="scientific">Kutzneria buriramensis</name>
    <dbReference type="NCBI Taxonomy" id="1045776"/>
    <lineage>
        <taxon>Bacteria</taxon>
        <taxon>Bacillati</taxon>
        <taxon>Actinomycetota</taxon>
        <taxon>Actinomycetes</taxon>
        <taxon>Pseudonocardiales</taxon>
        <taxon>Pseudonocardiaceae</taxon>
        <taxon>Kutzneria</taxon>
    </lineage>
</organism>
<comment type="caution">
    <text evidence="2">The sequence shown here is derived from an EMBL/GenBank/DDBJ whole genome shotgun (WGS) entry which is preliminary data.</text>
</comment>
<dbReference type="Proteomes" id="UP000256269">
    <property type="component" value="Unassembled WGS sequence"/>
</dbReference>
<reference evidence="2 3" key="1">
    <citation type="submission" date="2018-08" db="EMBL/GenBank/DDBJ databases">
        <title>Genomic Encyclopedia of Archaeal and Bacterial Type Strains, Phase II (KMG-II): from individual species to whole genera.</title>
        <authorList>
            <person name="Goeker M."/>
        </authorList>
    </citation>
    <scope>NUCLEOTIDE SEQUENCE [LARGE SCALE GENOMIC DNA]</scope>
    <source>
        <strain evidence="2 3">DSM 45791</strain>
    </source>
</reference>
<dbReference type="AlphaFoldDB" id="A0A3E0H467"/>
<feature type="domain" description="Asparagine synthetase" evidence="1">
    <location>
        <begin position="225"/>
        <end position="605"/>
    </location>
</feature>
<accession>A0A3E0H467</accession>
<dbReference type="RefSeq" id="WP_147328756.1">
    <property type="nucleotide sequence ID" value="NZ_CP144375.1"/>
</dbReference>
<proteinExistence type="predicted"/>
<evidence type="ECO:0000313" key="2">
    <source>
        <dbReference type="EMBL" id="REH38039.1"/>
    </source>
</evidence>
<sequence>MCATRDVRPDRRLPAAQPGTAWFVVLPDTERATAATAAVPTAATRIDHCSGRPWLVGRWPDGDFLLAEAGPTRLAVVGHCPVGVAALAQLASRIRDVADVDAVAASLPGSFHLIATVGGRLRVQGSVSGLRRVFHALVDGVTVATDRGDLLARMTGAAVARRRLAARLLVPTAPYPLADEPLWQGILAVPGDSYLCVSDTGAGQVVRWWEPPEPNLGLKSGASALRLALETAVWGRAYTEPTLSCDLAGGIDSAAICYLAASSGRQLTVLIAAGDEGSPGVERAARGLPHVRRLAVSPWEVRPPYADVSMPGPAGDEPLTGIENRANMLGTARRLAEAGCRAHLADSGASEVLQDGWAHLCDLALTRPLLALSRARGYREAQRWSRRSMAQIWTDRRDYGSWLVDMAGALTAGLSAGDNAPTGWGSPFRLPVWATADAADAVRELIGEVAADVRPLARTRGQHDALWAVRQVAYRVRGIAGLVASAGVAIAAPFLDDRVVEACLAVRPHERTGPGRDRALLVEAMRGVVPQATLRRPLEPALSAPEPVEPDRRRADLLALCEDSALARLGLVDADRLRSACDGMPESDLERVALSRTLGCERWLRDLAEADPDSAANAIEPSEAKE</sequence>
<dbReference type="EMBL" id="QUNO01000014">
    <property type="protein sequence ID" value="REH38039.1"/>
    <property type="molecule type" value="Genomic_DNA"/>
</dbReference>
<dbReference type="InterPro" id="IPR001962">
    <property type="entry name" value="Asn_synthase"/>
</dbReference>
<dbReference type="Gene3D" id="3.40.50.620">
    <property type="entry name" value="HUPs"/>
    <property type="match status" value="2"/>
</dbReference>
<keyword evidence="3" id="KW-1185">Reference proteome</keyword>
<protein>
    <submittedName>
        <fullName evidence="2">Asparagine synthase (Glutamine-hydrolysing)</fullName>
    </submittedName>
</protein>
<name>A0A3E0H467_9PSEU</name>
<dbReference type="InterPro" id="IPR014729">
    <property type="entry name" value="Rossmann-like_a/b/a_fold"/>
</dbReference>
<dbReference type="OrthoDB" id="7053173at2"/>
<evidence type="ECO:0000313" key="3">
    <source>
        <dbReference type="Proteomes" id="UP000256269"/>
    </source>
</evidence>
<dbReference type="SUPFAM" id="SSF52402">
    <property type="entry name" value="Adenine nucleotide alpha hydrolases-like"/>
    <property type="match status" value="1"/>
</dbReference>